<name>A0A3G6MAL1_CHRCU</name>
<dbReference type="PANTHER" id="PTHR39963:SF1">
    <property type="entry name" value="MNMC-LIKE METHYLTRANSFERASE DOMAIN-CONTAINING PROTEIN"/>
    <property type="match status" value="1"/>
</dbReference>
<gene>
    <name evidence="2" type="ORF">EG346_20940</name>
</gene>
<sequence length="241" mass="28004">MKREIKTTNDGSKTLFINDLNENYHSHHGALQEAEHVFIKNGLNQVNDYKINILELGFGTGLNVLVTINEYLKTDKNHVINYFSLEKYPINESEINDLAYFEHFDNPEFKNIYQKIHQADWGKSVEIIKGFHLKKIECDFFSLKDIDLPKINLVYYDCFGARVQPDLWEKPLFEMVSDKMSVNGLLTTYSSKGSVRRILQDLNFKVEKKQGPPGKREMMNAVKMEIKENESNNEEEAEAKS</sequence>
<accession>A0A3G6MAL1</accession>
<dbReference type="GO" id="GO:0004808">
    <property type="term" value="F:tRNA (5-methylaminomethyl-2-thiouridylate)(34)-methyltransferase activity"/>
    <property type="evidence" value="ECO:0007669"/>
    <property type="project" value="InterPro"/>
</dbReference>
<dbReference type="AlphaFoldDB" id="A0A3G6MAL1"/>
<dbReference type="KEGG" id="ccau:EG346_20940"/>
<keyword evidence="3" id="KW-1185">Reference proteome</keyword>
<reference evidence="3" key="1">
    <citation type="submission" date="2018-11" db="EMBL/GenBank/DDBJ databases">
        <title>Proposal to divide the Flavobacteriaceae and reorganize its genera based on Amino Acid Identity values calculated from whole genome sequences.</title>
        <authorList>
            <person name="Nicholson A.C."/>
            <person name="Gulvik C.A."/>
            <person name="Whitney A.M."/>
            <person name="Humrighouse B.W."/>
            <person name="Bell M."/>
            <person name="Holmes B."/>
            <person name="Steigerwalt A.G."/>
            <person name="Villarma A."/>
            <person name="Sheth M."/>
            <person name="Batra D."/>
            <person name="Pryor J."/>
            <person name="Bernardet J.-F."/>
            <person name="Hugo C."/>
            <person name="Kampfer P."/>
            <person name="Newman J."/>
            <person name="McQuiston J.R."/>
        </authorList>
    </citation>
    <scope>NUCLEOTIDE SEQUENCE [LARGE SCALE GENOMIC DNA]</scope>
    <source>
        <strain evidence="3">G0188</strain>
    </source>
</reference>
<dbReference type="PANTHER" id="PTHR39963">
    <property type="entry name" value="SLL0983 PROTEIN"/>
    <property type="match status" value="1"/>
</dbReference>
<dbReference type="InterPro" id="IPR008471">
    <property type="entry name" value="MnmC-like_methylTransf"/>
</dbReference>
<evidence type="ECO:0000313" key="2">
    <source>
        <dbReference type="EMBL" id="AZA50495.1"/>
    </source>
</evidence>
<dbReference type="RefSeq" id="WP_123881232.1">
    <property type="nucleotide sequence ID" value="NZ_CP033920.1"/>
</dbReference>
<dbReference type="InterPro" id="IPR029063">
    <property type="entry name" value="SAM-dependent_MTases_sf"/>
</dbReference>
<protein>
    <submittedName>
        <fullName evidence="2">Peptidase</fullName>
    </submittedName>
</protein>
<dbReference type="EMBL" id="CP033920">
    <property type="protein sequence ID" value="AZA50495.1"/>
    <property type="molecule type" value="Genomic_DNA"/>
</dbReference>
<dbReference type="InterPro" id="IPR047785">
    <property type="entry name" value="tRNA_MNMC2"/>
</dbReference>
<dbReference type="NCBIfam" id="NF033855">
    <property type="entry name" value="tRNA_MNMC2"/>
    <property type="match status" value="1"/>
</dbReference>
<evidence type="ECO:0000313" key="3">
    <source>
        <dbReference type="Proteomes" id="UP000273270"/>
    </source>
</evidence>
<dbReference type="GO" id="GO:0016645">
    <property type="term" value="F:oxidoreductase activity, acting on the CH-NH group of donors"/>
    <property type="evidence" value="ECO:0007669"/>
    <property type="project" value="InterPro"/>
</dbReference>
<organism evidence="2 3">
    <name type="scientific">Chryseobacterium carnipullorum</name>
    <dbReference type="NCBI Taxonomy" id="1124835"/>
    <lineage>
        <taxon>Bacteria</taxon>
        <taxon>Pseudomonadati</taxon>
        <taxon>Bacteroidota</taxon>
        <taxon>Flavobacteriia</taxon>
        <taxon>Flavobacteriales</taxon>
        <taxon>Weeksellaceae</taxon>
        <taxon>Chryseobacterium group</taxon>
        <taxon>Chryseobacterium</taxon>
    </lineage>
</organism>
<proteinExistence type="predicted"/>
<evidence type="ECO:0000259" key="1">
    <source>
        <dbReference type="Pfam" id="PF05430"/>
    </source>
</evidence>
<dbReference type="OrthoDB" id="9786494at2"/>
<dbReference type="Pfam" id="PF05430">
    <property type="entry name" value="Methyltransf_30"/>
    <property type="match status" value="1"/>
</dbReference>
<dbReference type="Gene3D" id="3.40.50.150">
    <property type="entry name" value="Vaccinia Virus protein VP39"/>
    <property type="match status" value="1"/>
</dbReference>
<dbReference type="Proteomes" id="UP000273270">
    <property type="component" value="Chromosome"/>
</dbReference>
<feature type="domain" description="MnmC-like methyltransferase" evidence="1">
    <location>
        <begin position="142"/>
        <end position="223"/>
    </location>
</feature>